<feature type="compositionally biased region" description="Basic and acidic residues" evidence="2">
    <location>
        <begin position="1"/>
        <end position="16"/>
    </location>
</feature>
<dbReference type="PROSITE" id="PS50937">
    <property type="entry name" value="HTH_MERR_2"/>
    <property type="match status" value="1"/>
</dbReference>
<dbReference type="PANTHER" id="PTHR30204">
    <property type="entry name" value="REDOX-CYCLING DRUG-SENSING TRANSCRIPTIONAL ACTIVATOR SOXR"/>
    <property type="match status" value="1"/>
</dbReference>
<dbReference type="Pfam" id="PF13411">
    <property type="entry name" value="MerR_1"/>
    <property type="match status" value="1"/>
</dbReference>
<dbReference type="GO" id="GO:0003677">
    <property type="term" value="F:DNA binding"/>
    <property type="evidence" value="ECO:0007669"/>
    <property type="project" value="UniProtKB-KW"/>
</dbReference>
<name>A0A0J9CGA0_9FIRM</name>
<comment type="caution">
    <text evidence="4">The sequence shown here is derived from an EMBL/GenBank/DDBJ whole genome shotgun (WGS) entry which is preliminary data.</text>
</comment>
<proteinExistence type="predicted"/>
<evidence type="ECO:0000256" key="2">
    <source>
        <dbReference type="SAM" id="MobiDB-lite"/>
    </source>
</evidence>
<dbReference type="PANTHER" id="PTHR30204:SF96">
    <property type="entry name" value="CHROMOSOME-ANCHORING PROTEIN RACA"/>
    <property type="match status" value="1"/>
</dbReference>
<evidence type="ECO:0000313" key="4">
    <source>
        <dbReference type="EMBL" id="KMW23644.1"/>
    </source>
</evidence>
<dbReference type="Proteomes" id="UP000037392">
    <property type="component" value="Unassembled WGS sequence"/>
</dbReference>
<dbReference type="GO" id="GO:0003700">
    <property type="term" value="F:DNA-binding transcription factor activity"/>
    <property type="evidence" value="ECO:0007669"/>
    <property type="project" value="InterPro"/>
</dbReference>
<accession>A0A0J9CGA0</accession>
<keyword evidence="1" id="KW-0238">DNA-binding</keyword>
<evidence type="ECO:0000313" key="5">
    <source>
        <dbReference type="Proteomes" id="UP000037392"/>
    </source>
</evidence>
<dbReference type="InterPro" id="IPR009061">
    <property type="entry name" value="DNA-bd_dom_put_sf"/>
</dbReference>
<dbReference type="GeneID" id="93165634"/>
<dbReference type="InterPro" id="IPR047057">
    <property type="entry name" value="MerR_fam"/>
</dbReference>
<protein>
    <recommendedName>
        <fullName evidence="3">HTH merR-type domain-containing protein</fullName>
    </recommendedName>
</protein>
<dbReference type="EMBL" id="ADLK01000005">
    <property type="protein sequence ID" value="KMW23644.1"/>
    <property type="molecule type" value="Genomic_DNA"/>
</dbReference>
<reference evidence="4 5" key="1">
    <citation type="submission" date="2011-04" db="EMBL/GenBank/DDBJ databases">
        <title>The Genome Sequence of Clostridium citroniae WAL-19142.</title>
        <authorList>
            <consortium name="The Broad Institute Genome Sequencing Platform"/>
            <person name="Earl A."/>
            <person name="Ward D."/>
            <person name="Feldgarden M."/>
            <person name="Gevers D."/>
            <person name="Warren Y.A."/>
            <person name="Tyrrell K.L."/>
            <person name="Citron D.M."/>
            <person name="Goldstein E.J."/>
            <person name="Daigneault M."/>
            <person name="Allen-Vercoe E."/>
            <person name="Young S.K."/>
            <person name="Zeng Q."/>
            <person name="Gargeya S."/>
            <person name="Fitzgerald M."/>
            <person name="Haas B."/>
            <person name="Abouelleil A."/>
            <person name="Alvarado L."/>
            <person name="Arachchi H.M."/>
            <person name="Berlin A."/>
            <person name="Brown A."/>
            <person name="Chapman S.B."/>
            <person name="Chen Z."/>
            <person name="Dunbar C."/>
            <person name="Freedman E."/>
            <person name="Gearin G."/>
            <person name="Gellesch M."/>
            <person name="Goldberg J."/>
            <person name="Griggs A."/>
            <person name="Gujja S."/>
            <person name="Heilman E.R."/>
            <person name="Heiman D."/>
            <person name="Howarth C."/>
            <person name="Larson L."/>
            <person name="Lui A."/>
            <person name="MacDonald P.J."/>
            <person name="Mehta T."/>
            <person name="Montmayeur A."/>
            <person name="Murphy C."/>
            <person name="Neiman D."/>
            <person name="Pearson M."/>
            <person name="Priest M."/>
            <person name="Roberts A."/>
            <person name="Saif S."/>
            <person name="Shea T."/>
            <person name="Shenoy N."/>
            <person name="Sisk P."/>
            <person name="Stolte C."/>
            <person name="Sykes S."/>
            <person name="White J."/>
            <person name="Yandava C."/>
            <person name="Wortman J."/>
            <person name="Nusbaum C."/>
            <person name="Birren B."/>
        </authorList>
    </citation>
    <scope>NUCLEOTIDE SEQUENCE [LARGE SCALE GENOMIC DNA]</scope>
    <source>
        <strain evidence="4 5">WAL-19142</strain>
    </source>
</reference>
<evidence type="ECO:0000259" key="3">
    <source>
        <dbReference type="PROSITE" id="PS50937"/>
    </source>
</evidence>
<feature type="domain" description="HTH merR-type" evidence="3">
    <location>
        <begin position="24"/>
        <end position="91"/>
    </location>
</feature>
<gene>
    <name evidence="4" type="ORF">HMPREF9470_00860</name>
</gene>
<feature type="region of interest" description="Disordered" evidence="2">
    <location>
        <begin position="208"/>
        <end position="255"/>
    </location>
</feature>
<dbReference type="RefSeq" id="WP_048929282.1">
    <property type="nucleotide sequence ID" value="NZ_KQ235876.1"/>
</dbReference>
<dbReference type="SUPFAM" id="SSF46955">
    <property type="entry name" value="Putative DNA-binding domain"/>
    <property type="match status" value="1"/>
</dbReference>
<sequence>MGTEEKAPGKADRRSGAVDNGGTGMKIQEFSTLYGLSVRTVRYYVQLGLLRPGKREGQLFFDQDCKRELETILGLREDGFLLKEIGDWFSWERGEKPEGEIWGLKKELLRQVHRRVCEQEQKLDTACRELRQQIKELNRTPQHRRAGIHLNILPILCCPRCGGSLVYEDTRIEDLEIVKGKASCVCGYEAEIRDGIYIGGDMEVEAEGKAGKDTEVETGKGTEEKTGKGTEEKTGKSTEKDTGKDEGRGMEKGPRIVPIDRNRETYGRLKPDGVSRLQKNFYWILKEIQSQPLKGKVILENFVNTICFLSTGILYLDPEAIYIIADSDLSVIRDIKARIETLDRRYQILYLVTDTLAYPLKGGSVDIVLDYFHTEIIQGFNISSLERAMAPYVHKGSRAVGIFTYIKKGSRTLANNRRKFPDSYRDRFILRALKEDLKSCGLVTLKEQDENTLTFSVIESYEEGDLLGEYCFLAEYR</sequence>
<evidence type="ECO:0000256" key="1">
    <source>
        <dbReference type="ARBA" id="ARBA00023125"/>
    </source>
</evidence>
<dbReference type="PATRIC" id="fig|742734.4.peg.914"/>
<dbReference type="InterPro" id="IPR000551">
    <property type="entry name" value="MerR-type_HTH_dom"/>
</dbReference>
<dbReference type="Gene3D" id="1.10.1660.10">
    <property type="match status" value="1"/>
</dbReference>
<dbReference type="AlphaFoldDB" id="A0A0J9CGA0"/>
<feature type="region of interest" description="Disordered" evidence="2">
    <location>
        <begin position="1"/>
        <end position="21"/>
    </location>
</feature>
<organism evidence="4 5">
    <name type="scientific">[Clostridium] citroniae WAL-19142</name>
    <dbReference type="NCBI Taxonomy" id="742734"/>
    <lineage>
        <taxon>Bacteria</taxon>
        <taxon>Bacillati</taxon>
        <taxon>Bacillota</taxon>
        <taxon>Clostridia</taxon>
        <taxon>Lachnospirales</taxon>
        <taxon>Lachnospiraceae</taxon>
        <taxon>Enterocloster</taxon>
    </lineage>
</organism>
<dbReference type="OrthoDB" id="1770985at2"/>
<dbReference type="SMART" id="SM00422">
    <property type="entry name" value="HTH_MERR"/>
    <property type="match status" value="1"/>
</dbReference>